<gene>
    <name evidence="2" type="ORF">PN36_17485</name>
</gene>
<dbReference type="InterPro" id="IPR036736">
    <property type="entry name" value="ACP-like_sf"/>
</dbReference>
<dbReference type="Gene3D" id="1.10.1200.10">
    <property type="entry name" value="ACP-like"/>
    <property type="match status" value="1"/>
</dbReference>
<keyword evidence="3" id="KW-1185">Reference proteome</keyword>
<sequence length="75" mass="8534">MTKDELLNAINEIMQREEPLTDDMLLSSLEDWDSMSVLSVMTLFDTEFQIVLTTEHVMNAKTVADLISLAKDKLT</sequence>
<reference evidence="2 3" key="1">
    <citation type="journal article" date="2016" name="Front. Microbiol.">
        <title>Single-Cell (Meta-)Genomics of a Dimorphic Candidatus Thiomargarita nelsonii Reveals Genomic Plasticity.</title>
        <authorList>
            <person name="Flood B.E."/>
            <person name="Fliss P."/>
            <person name="Jones D.S."/>
            <person name="Dick G.J."/>
            <person name="Jain S."/>
            <person name="Kaster A.K."/>
            <person name="Winkel M."/>
            <person name="Mussmann M."/>
            <person name="Bailey J."/>
        </authorList>
    </citation>
    <scope>NUCLEOTIDE SEQUENCE [LARGE SCALE GENOMIC DNA]</scope>
    <source>
        <strain evidence="2">Hydrate Ridge</strain>
    </source>
</reference>
<name>A0A0A6P6M0_9GAMM</name>
<evidence type="ECO:0000313" key="2">
    <source>
        <dbReference type="EMBL" id="KHD06423.1"/>
    </source>
</evidence>
<dbReference type="InterPro" id="IPR009081">
    <property type="entry name" value="PP-bd_ACP"/>
</dbReference>
<accession>A0A0A6P6M0</accession>
<proteinExistence type="predicted"/>
<protein>
    <recommendedName>
        <fullName evidence="1">Carrier domain-containing protein</fullName>
    </recommendedName>
</protein>
<dbReference type="Proteomes" id="UP000030428">
    <property type="component" value="Unassembled WGS sequence"/>
</dbReference>
<dbReference type="EMBL" id="JSZA02000067">
    <property type="protein sequence ID" value="KHD06423.1"/>
    <property type="molecule type" value="Genomic_DNA"/>
</dbReference>
<evidence type="ECO:0000313" key="3">
    <source>
        <dbReference type="Proteomes" id="UP000030428"/>
    </source>
</evidence>
<dbReference type="PROSITE" id="PS50075">
    <property type="entry name" value="CARRIER"/>
    <property type="match status" value="1"/>
</dbReference>
<dbReference type="AlphaFoldDB" id="A0A0A6P6M0"/>
<evidence type="ECO:0000259" key="1">
    <source>
        <dbReference type="PROSITE" id="PS50075"/>
    </source>
</evidence>
<comment type="caution">
    <text evidence="2">The sequence shown here is derived from an EMBL/GenBank/DDBJ whole genome shotgun (WGS) entry which is preliminary data.</text>
</comment>
<feature type="domain" description="Carrier" evidence="1">
    <location>
        <begin position="1"/>
        <end position="74"/>
    </location>
</feature>
<dbReference type="SUPFAM" id="SSF47336">
    <property type="entry name" value="ACP-like"/>
    <property type="match status" value="1"/>
</dbReference>
<organism evidence="2 3">
    <name type="scientific">Candidatus Thiomargarita nelsonii</name>
    <dbReference type="NCBI Taxonomy" id="1003181"/>
    <lineage>
        <taxon>Bacteria</taxon>
        <taxon>Pseudomonadati</taxon>
        <taxon>Pseudomonadota</taxon>
        <taxon>Gammaproteobacteria</taxon>
        <taxon>Thiotrichales</taxon>
        <taxon>Thiotrichaceae</taxon>
        <taxon>Thiomargarita</taxon>
    </lineage>
</organism>